<accession>A0A0K2TVG6</accession>
<feature type="non-terminal residue" evidence="1">
    <location>
        <position position="1"/>
    </location>
</feature>
<dbReference type="AlphaFoldDB" id="A0A0K2TVG6"/>
<sequence length="79" mass="9205">RNIFRLSSEEIQSLLEEEDFDSGTECSQVLAIEEAAADTNYDSDSPNNELICNLDHLLRRFCFLKSYQIKLNLKHLRLQ</sequence>
<protein>
    <submittedName>
        <fullName evidence="1">Uncharacterized protein</fullName>
    </submittedName>
</protein>
<organism evidence="1">
    <name type="scientific">Lepeophtheirus salmonis</name>
    <name type="common">Salmon louse</name>
    <name type="synonym">Caligus salmonis</name>
    <dbReference type="NCBI Taxonomy" id="72036"/>
    <lineage>
        <taxon>Eukaryota</taxon>
        <taxon>Metazoa</taxon>
        <taxon>Ecdysozoa</taxon>
        <taxon>Arthropoda</taxon>
        <taxon>Crustacea</taxon>
        <taxon>Multicrustacea</taxon>
        <taxon>Hexanauplia</taxon>
        <taxon>Copepoda</taxon>
        <taxon>Siphonostomatoida</taxon>
        <taxon>Caligidae</taxon>
        <taxon>Lepeophtheirus</taxon>
    </lineage>
</organism>
<reference evidence="1" key="1">
    <citation type="submission" date="2014-05" db="EMBL/GenBank/DDBJ databases">
        <authorList>
            <person name="Chronopoulou M."/>
        </authorList>
    </citation>
    <scope>NUCLEOTIDE SEQUENCE</scope>
    <source>
        <tissue evidence="1">Whole organism</tissue>
    </source>
</reference>
<evidence type="ECO:0000313" key="1">
    <source>
        <dbReference type="EMBL" id="CDW29356.1"/>
    </source>
</evidence>
<dbReference type="EMBL" id="HACA01011995">
    <property type="protein sequence ID" value="CDW29356.1"/>
    <property type="molecule type" value="Transcribed_RNA"/>
</dbReference>
<proteinExistence type="predicted"/>
<name>A0A0K2TVG6_LEPSM</name>